<feature type="transmembrane region" description="Helical" evidence="1">
    <location>
        <begin position="37"/>
        <end position="63"/>
    </location>
</feature>
<reference evidence="3 4" key="1">
    <citation type="submission" date="2017-10" db="EMBL/GenBank/DDBJ databases">
        <title>Bacillus sp. nov., a halophilic bacterium isolated from a Yangshapao Lake.</title>
        <authorList>
            <person name="Wang H."/>
        </authorList>
    </citation>
    <scope>NUCLEOTIDE SEQUENCE [LARGE SCALE GENOMIC DNA]</scope>
    <source>
        <strain evidence="3 4">YSP-3</strain>
    </source>
</reference>
<feature type="domain" description="YdbS-like PH" evidence="2">
    <location>
        <begin position="451"/>
        <end position="496"/>
    </location>
</feature>
<feature type="transmembrane region" description="Helical" evidence="1">
    <location>
        <begin position="271"/>
        <end position="289"/>
    </location>
</feature>
<dbReference type="PANTHER" id="PTHR34473">
    <property type="entry name" value="UPF0699 TRANSMEMBRANE PROTEIN YDBS"/>
    <property type="match status" value="1"/>
</dbReference>
<dbReference type="InterPro" id="IPR005182">
    <property type="entry name" value="YdbS-like_PH"/>
</dbReference>
<evidence type="ECO:0000313" key="4">
    <source>
        <dbReference type="Proteomes" id="UP000248066"/>
    </source>
</evidence>
<dbReference type="PIRSF" id="PIRSF026631">
    <property type="entry name" value="UCP026631"/>
    <property type="match status" value="1"/>
</dbReference>
<feature type="transmembrane region" description="Helical" evidence="1">
    <location>
        <begin position="69"/>
        <end position="91"/>
    </location>
</feature>
<evidence type="ECO:0000313" key="3">
    <source>
        <dbReference type="EMBL" id="PYZ98366.1"/>
    </source>
</evidence>
<evidence type="ECO:0000259" key="2">
    <source>
        <dbReference type="Pfam" id="PF03703"/>
    </source>
</evidence>
<dbReference type="InterPro" id="IPR014529">
    <property type="entry name" value="UCP026631"/>
</dbReference>
<evidence type="ECO:0000256" key="1">
    <source>
        <dbReference type="SAM" id="Phobius"/>
    </source>
</evidence>
<organism evidence="3 4">
    <name type="scientific">Alteribacter lacisalsi</name>
    <dbReference type="NCBI Taxonomy" id="2045244"/>
    <lineage>
        <taxon>Bacteria</taxon>
        <taxon>Bacillati</taxon>
        <taxon>Bacillota</taxon>
        <taxon>Bacilli</taxon>
        <taxon>Bacillales</taxon>
        <taxon>Bacillaceae</taxon>
        <taxon>Alteribacter</taxon>
    </lineage>
</organism>
<keyword evidence="1" id="KW-0812">Transmembrane</keyword>
<feature type="domain" description="YdbS-like PH" evidence="2">
    <location>
        <begin position="90"/>
        <end position="169"/>
    </location>
</feature>
<feature type="transmembrane region" description="Helical" evidence="1">
    <location>
        <begin position="227"/>
        <end position="251"/>
    </location>
</feature>
<dbReference type="EMBL" id="PDOF01000001">
    <property type="protein sequence ID" value="PYZ98366.1"/>
    <property type="molecule type" value="Genomic_DNA"/>
</dbReference>
<gene>
    <name evidence="3" type="ORF">CR205_07160</name>
</gene>
<dbReference type="PANTHER" id="PTHR34473:SF2">
    <property type="entry name" value="UPF0699 TRANSMEMBRANE PROTEIN YDBT"/>
    <property type="match status" value="1"/>
</dbReference>
<keyword evidence="4" id="KW-1185">Reference proteome</keyword>
<accession>A0A2W0HC00</accession>
<protein>
    <recommendedName>
        <fullName evidence="2">YdbS-like PH domain-containing protein</fullName>
    </recommendedName>
</protein>
<proteinExistence type="predicted"/>
<comment type="caution">
    <text evidence="3">The sequence shown here is derived from an EMBL/GenBank/DDBJ whole genome shotgun (WGS) entry which is preliminary data.</text>
</comment>
<sequence length="540" mass="61754">MKYRLSKSQKPMRSEIILQNWQGKRILMSDYKRQHPVSIFVSFFSNVKQLLITGVVLLFFGSSQQRGPWYYLIILIFLLLFSSVSGFLYWLTFRYRLDDRELHVRHGLIFRKKRYIHQDRVQSIDLNAKLIQRMFNLVEVKIETAGGGDEPEFRIIALKREEAEEIRHELLYGMRKSEPDSYEYEGEDGAVYDVGEYQDKETPKPVQYQAKERKEPDHRWKLSGRRLLAAALTSSGIGVAATFVGAAFSQIQQFIPEAWYETALGFVLQSSVRFVISFVILVLLIAWVIRIISTLLKYGNFTIEKTGDEIVISRGLLERRQLTLNRRRITAVRVVQNVLRQPFGLVAVYVESAGGGTKDEDLSTILLPLCRESEIKGHLEALAPEYSFERPMTGLPGKSMFRYMIRLAVPVTAAAALVTYFIDYGAFSFIGLALAAGLGYWQFKDAGIGNNEQFLWMRSRKFARTTVIVPRSRIQTVEITSHPLQRLNGLTTLEVSILTSITGKTFSLQHLGEDQSVSCFRWFSYEESDSRGSDPGGKLN</sequence>
<feature type="transmembrane region" description="Helical" evidence="1">
    <location>
        <begin position="400"/>
        <end position="418"/>
    </location>
</feature>
<feature type="domain" description="YdbS-like PH" evidence="2">
    <location>
        <begin position="300"/>
        <end position="373"/>
    </location>
</feature>
<keyword evidence="1" id="KW-0472">Membrane</keyword>
<keyword evidence="1" id="KW-1133">Transmembrane helix</keyword>
<dbReference type="Proteomes" id="UP000248066">
    <property type="component" value="Unassembled WGS sequence"/>
</dbReference>
<name>A0A2W0HC00_9BACI</name>
<dbReference type="AlphaFoldDB" id="A0A2W0HC00"/>
<dbReference type="Pfam" id="PF03703">
    <property type="entry name" value="bPH_2"/>
    <property type="match status" value="3"/>
</dbReference>